<dbReference type="EMBL" id="PPUZ01000006">
    <property type="protein sequence ID" value="RZM84558.1"/>
    <property type="molecule type" value="Genomic_DNA"/>
</dbReference>
<feature type="transmembrane region" description="Helical" evidence="1">
    <location>
        <begin position="144"/>
        <end position="162"/>
    </location>
</feature>
<organism evidence="2 3">
    <name type="scientific">Pseudoalteromonas rubra</name>
    <dbReference type="NCBI Taxonomy" id="43658"/>
    <lineage>
        <taxon>Bacteria</taxon>
        <taxon>Pseudomonadati</taxon>
        <taxon>Pseudomonadota</taxon>
        <taxon>Gammaproteobacteria</taxon>
        <taxon>Alteromonadales</taxon>
        <taxon>Pseudoalteromonadaceae</taxon>
        <taxon>Pseudoalteromonas</taxon>
    </lineage>
</organism>
<keyword evidence="1" id="KW-0812">Transmembrane</keyword>
<evidence type="ECO:0000313" key="3">
    <source>
        <dbReference type="Proteomes" id="UP000292345"/>
    </source>
</evidence>
<comment type="caution">
    <text evidence="2">The sequence shown here is derived from an EMBL/GenBank/DDBJ whole genome shotgun (WGS) entry which is preliminary data.</text>
</comment>
<keyword evidence="1" id="KW-1133">Transmembrane helix</keyword>
<evidence type="ECO:0000256" key="1">
    <source>
        <dbReference type="SAM" id="Phobius"/>
    </source>
</evidence>
<evidence type="ECO:0000313" key="2">
    <source>
        <dbReference type="EMBL" id="RZM84558.1"/>
    </source>
</evidence>
<feature type="transmembrane region" description="Helical" evidence="1">
    <location>
        <begin position="104"/>
        <end position="124"/>
    </location>
</feature>
<keyword evidence="1" id="KW-0472">Membrane</keyword>
<protein>
    <submittedName>
        <fullName evidence="2">Uncharacterized protein</fullName>
    </submittedName>
</protein>
<dbReference type="Proteomes" id="UP000292345">
    <property type="component" value="Unassembled WGS sequence"/>
</dbReference>
<name>A0A4Q7EKT7_9GAMM</name>
<sequence>MDFYSIISYATLPTILIALLLTWRFECSRYFLSILMIIELIDEAFYEMSFSWTTHVYLFSMFMNVLFVLPIVLRKQIADVIYKNTKLEYFSRVSENHHFALQEIGIITLCLASFAINLLVYIEVWLYKFYVIDVLFIKNNVRNPVLVVLHALMLLSLLTYVFKTPNREKFYEENI</sequence>
<reference evidence="2 3" key="1">
    <citation type="submission" date="2018-01" db="EMBL/GenBank/DDBJ databases">
        <title>Co-occurrence of chitin degradation, pigmentation and bioactivity in marine Pseudoalteromonas.</title>
        <authorList>
            <person name="Paulsen S."/>
            <person name="Gram L."/>
            <person name="Machado H."/>
        </authorList>
    </citation>
    <scope>NUCLEOTIDE SEQUENCE [LARGE SCALE GENOMIC DNA]</scope>
    <source>
        <strain evidence="2 3">S1946</strain>
    </source>
</reference>
<dbReference type="RefSeq" id="WP_130244139.1">
    <property type="nucleotide sequence ID" value="NZ_PPUZ01000006.1"/>
</dbReference>
<accession>A0A4Q7EKT7</accession>
<proteinExistence type="predicted"/>
<dbReference type="AlphaFoldDB" id="A0A4Q7EKT7"/>
<feature type="transmembrane region" description="Helical" evidence="1">
    <location>
        <begin position="52"/>
        <end position="73"/>
    </location>
</feature>
<feature type="transmembrane region" description="Helical" evidence="1">
    <location>
        <begin position="6"/>
        <end position="23"/>
    </location>
</feature>
<gene>
    <name evidence="2" type="ORF">C3B51_03150</name>
</gene>